<dbReference type="InterPro" id="IPR015424">
    <property type="entry name" value="PyrdxlP-dep_Trfase"/>
</dbReference>
<reference evidence="8 9" key="1">
    <citation type="submission" date="2022-06" db="EMBL/GenBank/DDBJ databases">
        <title>Isolation of gut microbiota from human fecal samples.</title>
        <authorList>
            <person name="Pamer E.G."/>
            <person name="Barat B."/>
            <person name="Waligurski E."/>
            <person name="Medina S."/>
            <person name="Paddock L."/>
            <person name="Mostad J."/>
        </authorList>
    </citation>
    <scope>NUCLEOTIDE SEQUENCE [LARGE SCALE GENOMIC DNA]</scope>
    <source>
        <strain evidence="8 9">DFI.1.1</strain>
    </source>
</reference>
<evidence type="ECO:0000256" key="2">
    <source>
        <dbReference type="ARBA" id="ARBA00007441"/>
    </source>
</evidence>
<protein>
    <submittedName>
        <fullName evidence="8">Aminotransferase class I/II-fold pyridoxal phosphate-dependent enzyme</fullName>
    </submittedName>
</protein>
<feature type="domain" description="Aminotransferase class I/classII large" evidence="7">
    <location>
        <begin position="37"/>
        <end position="398"/>
    </location>
</feature>
<proteinExistence type="inferred from homology"/>
<accession>A0ABT1SQJ6</accession>
<evidence type="ECO:0000259" key="7">
    <source>
        <dbReference type="Pfam" id="PF00155"/>
    </source>
</evidence>
<comment type="caution">
    <text evidence="8">The sequence shown here is derived from an EMBL/GenBank/DDBJ whole genome shotgun (WGS) entry which is preliminary data.</text>
</comment>
<dbReference type="Gene3D" id="3.40.640.10">
    <property type="entry name" value="Type I PLP-dependent aspartate aminotransferase-like (Major domain)"/>
    <property type="match status" value="1"/>
</dbReference>
<dbReference type="EMBL" id="JANGEW010000004">
    <property type="protein sequence ID" value="MCQ5342032.1"/>
    <property type="molecule type" value="Genomic_DNA"/>
</dbReference>
<evidence type="ECO:0000256" key="5">
    <source>
        <dbReference type="ARBA" id="ARBA00022679"/>
    </source>
</evidence>
<dbReference type="CDD" id="cd00609">
    <property type="entry name" value="AAT_like"/>
    <property type="match status" value="1"/>
</dbReference>
<evidence type="ECO:0000313" key="8">
    <source>
        <dbReference type="EMBL" id="MCQ5342032.1"/>
    </source>
</evidence>
<dbReference type="SUPFAM" id="SSF53383">
    <property type="entry name" value="PLP-dependent transferases"/>
    <property type="match status" value="1"/>
</dbReference>
<dbReference type="GO" id="GO:0008483">
    <property type="term" value="F:transaminase activity"/>
    <property type="evidence" value="ECO:0007669"/>
    <property type="project" value="UniProtKB-KW"/>
</dbReference>
<evidence type="ECO:0000256" key="6">
    <source>
        <dbReference type="ARBA" id="ARBA00022898"/>
    </source>
</evidence>
<comment type="similarity">
    <text evidence="2">Belongs to the class-I pyridoxal-phosphate-dependent aminotransferase family.</text>
</comment>
<evidence type="ECO:0000256" key="3">
    <source>
        <dbReference type="ARBA" id="ARBA00011738"/>
    </source>
</evidence>
<keyword evidence="6" id="KW-0663">Pyridoxal phosphate</keyword>
<evidence type="ECO:0000313" key="9">
    <source>
        <dbReference type="Proteomes" id="UP001206692"/>
    </source>
</evidence>
<dbReference type="InterPro" id="IPR000796">
    <property type="entry name" value="Asp_trans"/>
</dbReference>
<dbReference type="InterPro" id="IPR004839">
    <property type="entry name" value="Aminotransferase_I/II_large"/>
</dbReference>
<dbReference type="Proteomes" id="UP001206692">
    <property type="component" value="Unassembled WGS sequence"/>
</dbReference>
<comment type="cofactor">
    <cofactor evidence="1">
        <name>pyridoxal 5'-phosphate</name>
        <dbReference type="ChEBI" id="CHEBI:597326"/>
    </cofactor>
</comment>
<keyword evidence="5" id="KW-0808">Transferase</keyword>
<name>A0ABT1SQJ6_9FIRM</name>
<dbReference type="Pfam" id="PF00155">
    <property type="entry name" value="Aminotran_1_2"/>
    <property type="match status" value="1"/>
</dbReference>
<organism evidence="8 9">
    <name type="scientific">Megasphaera massiliensis</name>
    <dbReference type="NCBI Taxonomy" id="1232428"/>
    <lineage>
        <taxon>Bacteria</taxon>
        <taxon>Bacillati</taxon>
        <taxon>Bacillota</taxon>
        <taxon>Negativicutes</taxon>
        <taxon>Veillonellales</taxon>
        <taxon>Veillonellaceae</taxon>
        <taxon>Megasphaera</taxon>
    </lineage>
</organism>
<dbReference type="RefSeq" id="WP_062411142.1">
    <property type="nucleotide sequence ID" value="NZ_JAJCIO010000009.1"/>
</dbReference>
<sequence>MTIMAAASREGKVLRDVVFSASAAAREAAAQYGAERVVNAAIGCYAGDDEQLACLPVVEELYRALPMRDFITYAPPLGLESYRQGAIEEAFEDCRPEGYTDAVATAGGTGAIHIAIANYSEVGDVVLTTNWRWNIYDALCQEIGRRLRPFSMIDSKGHFNIVSFSAAVSEALESQDSLLIILNTPANNPTGFALSDEEWRQVLDVCRFHEKQGKRLSLLVDIAYIAYAGEKNKVRSFMKQFSNLPAHIFSMFAFSMSKGYTLYGQRAGALIGVSSSKDVIDEFADLGKYSARTAWSNVNRAAMTLLTEIRGDQSLKARLDAERLAFADKLHRRGAVFVEEARSCGLQHVPYQGGFFISVPTAHSTALCQALQEDLIFAVPLAEGVRLGICSIAESKMTGLAGTIKKAVDRVALMDSASLAAK</sequence>
<gene>
    <name evidence="8" type="ORF">NE675_03125</name>
</gene>
<dbReference type="PANTHER" id="PTHR11879:SF22">
    <property type="entry name" value="ASPARTATE AMINOTRANSFERASE, MITOCHONDRIAL"/>
    <property type="match status" value="1"/>
</dbReference>
<evidence type="ECO:0000256" key="1">
    <source>
        <dbReference type="ARBA" id="ARBA00001933"/>
    </source>
</evidence>
<dbReference type="InterPro" id="IPR015422">
    <property type="entry name" value="PyrdxlP-dep_Trfase_small"/>
</dbReference>
<comment type="subunit">
    <text evidence="3">Homodimer.</text>
</comment>
<evidence type="ECO:0000256" key="4">
    <source>
        <dbReference type="ARBA" id="ARBA00022576"/>
    </source>
</evidence>
<keyword evidence="4 8" id="KW-0032">Aminotransferase</keyword>
<keyword evidence="9" id="KW-1185">Reference proteome</keyword>
<dbReference type="InterPro" id="IPR015421">
    <property type="entry name" value="PyrdxlP-dep_Trfase_major"/>
</dbReference>
<dbReference type="PANTHER" id="PTHR11879">
    <property type="entry name" value="ASPARTATE AMINOTRANSFERASE"/>
    <property type="match status" value="1"/>
</dbReference>
<dbReference type="Gene3D" id="3.90.1150.10">
    <property type="entry name" value="Aspartate Aminotransferase, domain 1"/>
    <property type="match status" value="1"/>
</dbReference>